<protein>
    <submittedName>
        <fullName evidence="1">Uncharacterized protein</fullName>
    </submittedName>
</protein>
<proteinExistence type="predicted"/>
<keyword evidence="2" id="KW-1185">Reference proteome</keyword>
<dbReference type="AlphaFoldDB" id="A0A9P0L0J6"/>
<dbReference type="EMBL" id="CAKOFQ010007038">
    <property type="protein sequence ID" value="CAH1988190.1"/>
    <property type="molecule type" value="Genomic_DNA"/>
</dbReference>
<dbReference type="Proteomes" id="UP001152888">
    <property type="component" value="Unassembled WGS sequence"/>
</dbReference>
<name>A0A9P0L0J6_ACAOB</name>
<organism evidence="1 2">
    <name type="scientific">Acanthoscelides obtectus</name>
    <name type="common">Bean weevil</name>
    <name type="synonym">Bruchus obtectus</name>
    <dbReference type="NCBI Taxonomy" id="200917"/>
    <lineage>
        <taxon>Eukaryota</taxon>
        <taxon>Metazoa</taxon>
        <taxon>Ecdysozoa</taxon>
        <taxon>Arthropoda</taxon>
        <taxon>Hexapoda</taxon>
        <taxon>Insecta</taxon>
        <taxon>Pterygota</taxon>
        <taxon>Neoptera</taxon>
        <taxon>Endopterygota</taxon>
        <taxon>Coleoptera</taxon>
        <taxon>Polyphaga</taxon>
        <taxon>Cucujiformia</taxon>
        <taxon>Chrysomeloidea</taxon>
        <taxon>Chrysomelidae</taxon>
        <taxon>Bruchinae</taxon>
        <taxon>Bruchini</taxon>
        <taxon>Acanthoscelides</taxon>
    </lineage>
</organism>
<sequence>MLVRQGLRVPYESCFKISERLSLGVVCT</sequence>
<comment type="caution">
    <text evidence="1">The sequence shown here is derived from an EMBL/GenBank/DDBJ whole genome shotgun (WGS) entry which is preliminary data.</text>
</comment>
<reference evidence="1" key="1">
    <citation type="submission" date="2022-03" db="EMBL/GenBank/DDBJ databases">
        <authorList>
            <person name="Sayadi A."/>
        </authorList>
    </citation>
    <scope>NUCLEOTIDE SEQUENCE</scope>
</reference>
<accession>A0A9P0L0J6</accession>
<evidence type="ECO:0000313" key="2">
    <source>
        <dbReference type="Proteomes" id="UP001152888"/>
    </source>
</evidence>
<gene>
    <name evidence="1" type="ORF">ACAOBT_LOCUS18337</name>
</gene>
<evidence type="ECO:0000313" key="1">
    <source>
        <dbReference type="EMBL" id="CAH1988190.1"/>
    </source>
</evidence>